<dbReference type="EMBL" id="IACT01006489">
    <property type="protein sequence ID" value="LAC25621.1"/>
    <property type="molecule type" value="mRNA"/>
</dbReference>
<keyword evidence="7 11" id="KW-0658">Purine biosynthesis</keyword>
<evidence type="ECO:0000256" key="5">
    <source>
        <dbReference type="ARBA" id="ARBA00022741"/>
    </source>
</evidence>
<dbReference type="PRINTS" id="PR00096">
    <property type="entry name" value="GATASE"/>
</dbReference>
<dbReference type="Pfam" id="PF02540">
    <property type="entry name" value="NAD_synthase"/>
    <property type="match status" value="1"/>
</dbReference>
<comment type="subunit">
    <text evidence="2">Homodimer.</text>
</comment>
<reference evidence="13" key="1">
    <citation type="submission" date="2017-11" db="EMBL/GenBank/DDBJ databases">
        <title>The sensing device of the deep-sea amphipod.</title>
        <authorList>
            <person name="Kobayashi H."/>
            <person name="Nagahama T."/>
            <person name="Arai W."/>
            <person name="Sasagawa Y."/>
            <person name="Umeda M."/>
            <person name="Hayashi T."/>
            <person name="Nikaido I."/>
            <person name="Watanabe H."/>
            <person name="Oguri K."/>
            <person name="Kitazato H."/>
            <person name="Fujioka K."/>
            <person name="Kido Y."/>
            <person name="Takami H."/>
        </authorList>
    </citation>
    <scope>NUCLEOTIDE SEQUENCE</scope>
    <source>
        <tissue evidence="13">Whole body</tissue>
    </source>
</reference>
<protein>
    <recommendedName>
        <fullName evidence="3">GMP synthase (glutamine-hydrolyzing)</fullName>
        <ecNumber evidence="3">6.3.5.2</ecNumber>
    </recommendedName>
    <alternativeName>
        <fullName evidence="10">Glutamine amidotransferase</fullName>
    </alternativeName>
</protein>
<dbReference type="GO" id="GO:0005524">
    <property type="term" value="F:ATP binding"/>
    <property type="evidence" value="ECO:0007669"/>
    <property type="project" value="UniProtKB-UniRule"/>
</dbReference>
<evidence type="ECO:0000256" key="10">
    <source>
        <dbReference type="ARBA" id="ARBA00031356"/>
    </source>
</evidence>
<evidence type="ECO:0000256" key="11">
    <source>
        <dbReference type="PROSITE-ProRule" id="PRU00886"/>
    </source>
</evidence>
<proteinExistence type="evidence at transcript level"/>
<name>A0A6A7G4F5_9CRUS</name>
<dbReference type="InterPro" id="IPR001674">
    <property type="entry name" value="GMP_synth_C"/>
</dbReference>
<dbReference type="PROSITE" id="PS51553">
    <property type="entry name" value="GMPS_ATP_PPASE"/>
    <property type="match status" value="1"/>
</dbReference>
<evidence type="ECO:0000256" key="7">
    <source>
        <dbReference type="ARBA" id="ARBA00022755"/>
    </source>
</evidence>
<keyword evidence="8 11" id="KW-0067">ATP-binding</keyword>
<keyword evidence="5 11" id="KW-0547">Nucleotide-binding</keyword>
<dbReference type="Pfam" id="PF00958">
    <property type="entry name" value="GMP_synt_C"/>
    <property type="match status" value="2"/>
</dbReference>
<evidence type="ECO:0000256" key="3">
    <source>
        <dbReference type="ARBA" id="ARBA00012746"/>
    </source>
</evidence>
<dbReference type="InterPro" id="IPR014729">
    <property type="entry name" value="Rossmann-like_a/b/a_fold"/>
</dbReference>
<dbReference type="InterPro" id="IPR004739">
    <property type="entry name" value="GMP_synth_GATase"/>
</dbReference>
<keyword evidence="4" id="KW-0436">Ligase</keyword>
<dbReference type="PANTHER" id="PTHR11922">
    <property type="entry name" value="GMP SYNTHASE-RELATED"/>
    <property type="match status" value="1"/>
</dbReference>
<evidence type="ECO:0000256" key="8">
    <source>
        <dbReference type="ARBA" id="ARBA00022840"/>
    </source>
</evidence>
<dbReference type="PANTHER" id="PTHR11922:SF2">
    <property type="entry name" value="GMP SYNTHASE [GLUTAMINE-HYDROLYZING]"/>
    <property type="match status" value="1"/>
</dbReference>
<dbReference type="SUPFAM" id="SSF54810">
    <property type="entry name" value="GMP synthetase C-terminal dimerisation domain"/>
    <property type="match status" value="2"/>
</dbReference>
<dbReference type="AlphaFoldDB" id="A0A6A7G4F5"/>
<dbReference type="FunFam" id="3.40.50.620:FF:000044">
    <property type="entry name" value="GMP synthase [glutamine-hydrolyzing]"/>
    <property type="match status" value="1"/>
</dbReference>
<evidence type="ECO:0000256" key="1">
    <source>
        <dbReference type="ARBA" id="ARBA00005153"/>
    </source>
</evidence>
<comment type="pathway">
    <text evidence="1">Purine metabolism; GMP biosynthesis; GMP from XMP (L-Gln route): step 1/1.</text>
</comment>
<keyword evidence="9" id="KW-0315">Glutamine amidotransferase</keyword>
<keyword evidence="6 11" id="KW-0332">GMP biosynthesis</keyword>
<dbReference type="PROSITE" id="PS51273">
    <property type="entry name" value="GATASE_TYPE_1"/>
    <property type="match status" value="1"/>
</dbReference>
<evidence type="ECO:0000256" key="9">
    <source>
        <dbReference type="ARBA" id="ARBA00022962"/>
    </source>
</evidence>
<evidence type="ECO:0000256" key="6">
    <source>
        <dbReference type="ARBA" id="ARBA00022749"/>
    </source>
</evidence>
<dbReference type="Gene3D" id="3.40.50.880">
    <property type="match status" value="1"/>
</dbReference>
<dbReference type="NCBIfam" id="TIGR00888">
    <property type="entry name" value="guaA_Nterm"/>
    <property type="match status" value="1"/>
</dbReference>
<evidence type="ECO:0000256" key="4">
    <source>
        <dbReference type="ARBA" id="ARBA00022598"/>
    </source>
</evidence>
<dbReference type="Gene3D" id="3.40.50.620">
    <property type="entry name" value="HUPs"/>
    <property type="match status" value="1"/>
</dbReference>
<organism evidence="13">
    <name type="scientific">Hirondellea gigas</name>
    <dbReference type="NCBI Taxonomy" id="1518452"/>
    <lineage>
        <taxon>Eukaryota</taxon>
        <taxon>Metazoa</taxon>
        <taxon>Ecdysozoa</taxon>
        <taxon>Arthropoda</taxon>
        <taxon>Crustacea</taxon>
        <taxon>Multicrustacea</taxon>
        <taxon>Malacostraca</taxon>
        <taxon>Eumalacostraca</taxon>
        <taxon>Peracarida</taxon>
        <taxon>Amphipoda</taxon>
        <taxon>Amphilochidea</taxon>
        <taxon>Lysianassida</taxon>
        <taxon>Lysianassidira</taxon>
        <taxon>Lysianassoidea</taxon>
        <taxon>Lysianassidae</taxon>
        <taxon>Hirondellea</taxon>
    </lineage>
</organism>
<feature type="binding site" evidence="11">
    <location>
        <begin position="224"/>
        <end position="230"/>
    </location>
    <ligand>
        <name>ATP</name>
        <dbReference type="ChEBI" id="CHEBI:30616"/>
    </ligand>
</feature>
<dbReference type="GO" id="GO:0005829">
    <property type="term" value="C:cytosol"/>
    <property type="evidence" value="ECO:0007669"/>
    <property type="project" value="TreeGrafter"/>
</dbReference>
<dbReference type="SUPFAM" id="SSF52402">
    <property type="entry name" value="Adenine nucleotide alpha hydrolases-like"/>
    <property type="match status" value="1"/>
</dbReference>
<dbReference type="UniPathway" id="UPA00189">
    <property type="reaction ID" value="UER00296"/>
</dbReference>
<dbReference type="GO" id="GO:0003921">
    <property type="term" value="F:GMP synthase activity"/>
    <property type="evidence" value="ECO:0007669"/>
    <property type="project" value="InterPro"/>
</dbReference>
<dbReference type="InterPro" id="IPR022310">
    <property type="entry name" value="NAD/GMP_synthase"/>
</dbReference>
<dbReference type="NCBIfam" id="NF000848">
    <property type="entry name" value="PRK00074.1"/>
    <property type="match status" value="1"/>
</dbReference>
<accession>A0A6A7G4F5</accession>
<dbReference type="CDD" id="cd01997">
    <property type="entry name" value="GMP_synthase_C"/>
    <property type="match status" value="1"/>
</dbReference>
<feature type="domain" description="GMPS ATP-PPase" evidence="12">
    <location>
        <begin position="196"/>
        <end position="408"/>
    </location>
</feature>
<evidence type="ECO:0000259" key="12">
    <source>
        <dbReference type="PROSITE" id="PS51553"/>
    </source>
</evidence>
<evidence type="ECO:0000256" key="2">
    <source>
        <dbReference type="ARBA" id="ARBA00011738"/>
    </source>
</evidence>
<dbReference type="InterPro" id="IPR017926">
    <property type="entry name" value="GATASE"/>
</dbReference>
<dbReference type="Gene3D" id="3.30.300.10">
    <property type="match status" value="2"/>
</dbReference>
<evidence type="ECO:0000313" key="13">
    <source>
        <dbReference type="EMBL" id="LAC25621.1"/>
    </source>
</evidence>
<dbReference type="Pfam" id="PF00117">
    <property type="entry name" value="GATase"/>
    <property type="match status" value="1"/>
</dbReference>
<dbReference type="InterPro" id="IPR025777">
    <property type="entry name" value="GMPS_ATP_PPase_dom"/>
</dbReference>
<sequence length="640" mass="71028">MDNGNQLICILDAGSQFVKVIDRRVRDLCVCSELVPFNTPAEELSKFSGIIISGGPESVYGESSPKYDQKIFELGIPVLGICYGMQLMNHIYGGHIEKRDTREDGQFPVNVLTDSKLFENIPRKFSCLLTHGDSVTEVAPGFEVSARSDHGIIAAIEDRKRRLYGLQFHPEVDLTEFGIDILKNFMFSICGVSGNFTMESRRKRAISEIRNHVGDEKKVLVLVSGGVDSSVLAALLKEALPAERIIAIHIDNGFMRKDESSKVFNALQSIGLDLRVINAQEDFYSGQTLIDGKLTPQLRHTILPEYKRKIIGDTFMRVSKQAVKECGLQFNEVFLAQGTLRPDLIESASRVASKGGIADVIKTHHNDTQLVRDLRNAGRIIEPLADYHKDEVRRLGRELGLPEFLVERQPFPGPGLAVRILCAEEPFLSANDEKICAKLKEFENEMKGLNICLLPVRTVGVQGDGRSYKRLVALSLSSDSTDPFCSETSNDLWKHLGEIAKKIPRTVHEVNRVAFLFGSPVRGSLTTITRTHLTPDVILQLQEADQIVNDVLIEFNLTRSLSQVPVILFPADFGENGSRGICIRTFITNDFMTGVPAIPGRTIPLNALKKMVDGILKSVSGISRVCFDLTPKPPGTTEWE</sequence>
<dbReference type="InterPro" id="IPR029062">
    <property type="entry name" value="Class_I_gatase-like"/>
</dbReference>
<dbReference type="SUPFAM" id="SSF52317">
    <property type="entry name" value="Class I glutamine amidotransferase-like"/>
    <property type="match status" value="1"/>
</dbReference>
<dbReference type="EC" id="6.3.5.2" evidence="3"/>
<dbReference type="PRINTS" id="PR00097">
    <property type="entry name" value="ANTSNTHASEII"/>
</dbReference>
<dbReference type="CDD" id="cd01742">
    <property type="entry name" value="GATase1_GMP_Synthase"/>
    <property type="match status" value="1"/>
</dbReference>